<dbReference type="GO" id="GO:0004177">
    <property type="term" value="F:aminopeptidase activity"/>
    <property type="evidence" value="ECO:0007669"/>
    <property type="project" value="UniProtKB-KW"/>
</dbReference>
<keyword evidence="8" id="KW-0378">Hydrolase</keyword>
<reference evidence="10 11" key="1">
    <citation type="submission" date="2018-06" db="EMBL/GenBank/DDBJ databases">
        <title>Genomic Encyclopedia of Archaeal and Bacterial Type Strains, Phase II (KMG-II): from individual species to whole genera.</title>
        <authorList>
            <person name="Goeker M."/>
        </authorList>
    </citation>
    <scope>NUCLEOTIDE SEQUENCE [LARGE SCALE GENOMIC DNA]</scope>
    <source>
        <strain evidence="10 11">DSM 13087</strain>
    </source>
</reference>
<protein>
    <submittedName>
        <fullName evidence="10">Aminopeptidase</fullName>
    </submittedName>
</protein>
<name>A0A2W7QL80_9RHOB</name>
<dbReference type="AlphaFoldDB" id="A0A2W7QL80"/>
<evidence type="ECO:0000256" key="1">
    <source>
        <dbReference type="ARBA" id="ARBA00001941"/>
    </source>
</evidence>
<evidence type="ECO:0000313" key="11">
    <source>
        <dbReference type="Proteomes" id="UP000249364"/>
    </source>
</evidence>
<dbReference type="Proteomes" id="UP000249364">
    <property type="component" value="Unassembled WGS sequence"/>
</dbReference>
<keyword evidence="6" id="KW-0645">Protease</keyword>
<evidence type="ECO:0000256" key="3">
    <source>
        <dbReference type="ARBA" id="ARBA00001947"/>
    </source>
</evidence>
<dbReference type="PANTHER" id="PTHR34448:SF3">
    <property type="entry name" value="AMINOPEPTIDASE AMPS"/>
    <property type="match status" value="1"/>
</dbReference>
<evidence type="ECO:0000256" key="5">
    <source>
        <dbReference type="ARBA" id="ARBA00022438"/>
    </source>
</evidence>
<dbReference type="Gene3D" id="3.40.1830.10">
    <property type="entry name" value="Thermophilic metalloprotease (M29)"/>
    <property type="match status" value="1"/>
</dbReference>
<sequence>MPQDTSILQTGSTASAPLDQSLLDGLAELAVRVGVNLQPQQDLVLSAPVSALPLARAIARAAYRAGGGLVTPLVTDKEMTLARFEHGADAGFDRAAGWLYEGMAKAFEGGAARLALVGEDPMLLSAQDPANVGRANRANARAYSPALAAIAGFHINWSIISCPTEDWAQRMFPDLPARDAVARLAQAIRLTARLDQPDPVAAWATHNAELARRCKMLNEARFDALHFHAPGTDLTVGLADGHAWLGGATEARNGVRCNPNIPTEEVFTTPHAARTEGYVRATKPLSHQGTLLEEIEMRFEGGRAVSARAARGQDVLREMLATDEGAARLGEVALVPHSSPVSQTGVLYFNTLFDENAASHIAMGQCYASCFENGAGLSKAEIAARGGNESLIHVDWMIGSDMMDVDGIHTGAEPVALMRKGEWVRG</sequence>
<dbReference type="OrthoDB" id="9803993at2"/>
<dbReference type="InterPro" id="IPR000787">
    <property type="entry name" value="Peptidase_M29"/>
</dbReference>
<keyword evidence="5 10" id="KW-0031">Aminopeptidase</keyword>
<gene>
    <name evidence="10" type="ORF">LY56_01019</name>
</gene>
<evidence type="ECO:0000256" key="7">
    <source>
        <dbReference type="ARBA" id="ARBA00022723"/>
    </source>
</evidence>
<comment type="cofactor">
    <cofactor evidence="3">
        <name>Zn(2+)</name>
        <dbReference type="ChEBI" id="CHEBI:29105"/>
    </cofactor>
</comment>
<evidence type="ECO:0000256" key="8">
    <source>
        <dbReference type="ARBA" id="ARBA00022801"/>
    </source>
</evidence>
<dbReference type="GO" id="GO:0006508">
    <property type="term" value="P:proteolysis"/>
    <property type="evidence" value="ECO:0007669"/>
    <property type="project" value="UniProtKB-KW"/>
</dbReference>
<evidence type="ECO:0000313" key="10">
    <source>
        <dbReference type="EMBL" id="PZX46810.1"/>
    </source>
</evidence>
<evidence type="ECO:0000256" key="2">
    <source>
        <dbReference type="ARBA" id="ARBA00001946"/>
    </source>
</evidence>
<dbReference type="GO" id="GO:0008237">
    <property type="term" value="F:metallopeptidase activity"/>
    <property type="evidence" value="ECO:0007669"/>
    <property type="project" value="UniProtKB-KW"/>
</dbReference>
<comment type="caution">
    <text evidence="10">The sequence shown here is derived from an EMBL/GenBank/DDBJ whole genome shotgun (WGS) entry which is preliminary data.</text>
</comment>
<comment type="similarity">
    <text evidence="4">Belongs to the peptidase M29 family.</text>
</comment>
<dbReference type="GO" id="GO:0046872">
    <property type="term" value="F:metal ion binding"/>
    <property type="evidence" value="ECO:0007669"/>
    <property type="project" value="UniProtKB-KW"/>
</dbReference>
<accession>A0A2W7QL80</accession>
<dbReference type="InterPro" id="IPR052170">
    <property type="entry name" value="M29_Exopeptidase"/>
</dbReference>
<comment type="cofactor">
    <cofactor evidence="2">
        <name>Mg(2+)</name>
        <dbReference type="ChEBI" id="CHEBI:18420"/>
    </cofactor>
</comment>
<dbReference type="STRING" id="121821.GCA_001870675_02832"/>
<evidence type="ECO:0000256" key="9">
    <source>
        <dbReference type="ARBA" id="ARBA00023049"/>
    </source>
</evidence>
<dbReference type="RefSeq" id="WP_071470917.1">
    <property type="nucleotide sequence ID" value="NZ_MEHT01000045.1"/>
</dbReference>
<evidence type="ECO:0000256" key="6">
    <source>
        <dbReference type="ARBA" id="ARBA00022670"/>
    </source>
</evidence>
<dbReference type="Pfam" id="PF02073">
    <property type="entry name" value="Peptidase_M29"/>
    <property type="match status" value="1"/>
</dbReference>
<dbReference type="EMBL" id="QKZQ01000003">
    <property type="protein sequence ID" value="PZX46810.1"/>
    <property type="molecule type" value="Genomic_DNA"/>
</dbReference>
<comment type="cofactor">
    <cofactor evidence="1">
        <name>Co(2+)</name>
        <dbReference type="ChEBI" id="CHEBI:48828"/>
    </cofactor>
</comment>
<proteinExistence type="inferred from homology"/>
<keyword evidence="7" id="KW-0479">Metal-binding</keyword>
<dbReference type="PANTHER" id="PTHR34448">
    <property type="entry name" value="AMINOPEPTIDASE"/>
    <property type="match status" value="1"/>
</dbReference>
<dbReference type="PRINTS" id="PR00919">
    <property type="entry name" value="THERMOPTASE"/>
</dbReference>
<dbReference type="SUPFAM" id="SSF144052">
    <property type="entry name" value="Thermophilic metalloprotease-like"/>
    <property type="match status" value="1"/>
</dbReference>
<keyword evidence="11" id="KW-1185">Reference proteome</keyword>
<dbReference type="InterPro" id="IPR035097">
    <property type="entry name" value="M29_N-terminal"/>
</dbReference>
<organism evidence="10 11">
    <name type="scientific">Roseinatronobacter thiooxidans</name>
    <dbReference type="NCBI Taxonomy" id="121821"/>
    <lineage>
        <taxon>Bacteria</taxon>
        <taxon>Pseudomonadati</taxon>
        <taxon>Pseudomonadota</taxon>
        <taxon>Alphaproteobacteria</taxon>
        <taxon>Rhodobacterales</taxon>
        <taxon>Paracoccaceae</taxon>
        <taxon>Roseinatronobacter</taxon>
    </lineage>
</organism>
<keyword evidence="9" id="KW-0482">Metalloprotease</keyword>
<evidence type="ECO:0000256" key="4">
    <source>
        <dbReference type="ARBA" id="ARBA00008236"/>
    </source>
</evidence>